<organism evidence="2 3">
    <name type="scientific">Dioszegia hungarica</name>
    <dbReference type="NCBI Taxonomy" id="4972"/>
    <lineage>
        <taxon>Eukaryota</taxon>
        <taxon>Fungi</taxon>
        <taxon>Dikarya</taxon>
        <taxon>Basidiomycota</taxon>
        <taxon>Agaricomycotina</taxon>
        <taxon>Tremellomycetes</taxon>
        <taxon>Tremellales</taxon>
        <taxon>Bulleribasidiaceae</taxon>
        <taxon>Dioszegia</taxon>
    </lineage>
</organism>
<accession>A0AA38LS41</accession>
<evidence type="ECO:0000256" key="1">
    <source>
        <dbReference type="SAM" id="MobiDB-lite"/>
    </source>
</evidence>
<keyword evidence="3" id="KW-1185">Reference proteome</keyword>
<dbReference type="Proteomes" id="UP001164286">
    <property type="component" value="Unassembled WGS sequence"/>
</dbReference>
<reference evidence="2" key="1">
    <citation type="journal article" date="2022" name="G3 (Bethesda)">
        <title>High quality genome of the basidiomycete yeast Dioszegia hungarica PDD-24b-2 isolated from cloud water.</title>
        <authorList>
            <person name="Jarrige D."/>
            <person name="Haridas S."/>
            <person name="Bleykasten-Grosshans C."/>
            <person name="Joly M."/>
            <person name="Nadalig T."/>
            <person name="Sancelme M."/>
            <person name="Vuilleumier S."/>
            <person name="Grigoriev I.V."/>
            <person name="Amato P."/>
            <person name="Bringel F."/>
        </authorList>
    </citation>
    <scope>NUCLEOTIDE SEQUENCE</scope>
    <source>
        <strain evidence="2">PDD-24b-2</strain>
    </source>
</reference>
<feature type="compositionally biased region" description="Polar residues" evidence="1">
    <location>
        <begin position="25"/>
        <end position="35"/>
    </location>
</feature>
<comment type="caution">
    <text evidence="2">The sequence shown here is derived from an EMBL/GenBank/DDBJ whole genome shotgun (WGS) entry which is preliminary data.</text>
</comment>
<dbReference type="GeneID" id="77726780"/>
<name>A0AA38LS41_9TREE</name>
<evidence type="ECO:0000313" key="2">
    <source>
        <dbReference type="EMBL" id="KAI9633750.1"/>
    </source>
</evidence>
<evidence type="ECO:0008006" key="4">
    <source>
        <dbReference type="Google" id="ProtNLM"/>
    </source>
</evidence>
<protein>
    <recommendedName>
        <fullName evidence="4">F-box domain-containing protein</fullName>
    </recommendedName>
</protein>
<evidence type="ECO:0000313" key="3">
    <source>
        <dbReference type="Proteomes" id="UP001164286"/>
    </source>
</evidence>
<dbReference type="EMBL" id="JAKWFO010000008">
    <property type="protein sequence ID" value="KAI9633750.1"/>
    <property type="molecule type" value="Genomic_DNA"/>
</dbReference>
<gene>
    <name evidence="2" type="ORF">MKK02DRAFT_28523</name>
</gene>
<dbReference type="AlphaFoldDB" id="A0AA38LS41"/>
<proteinExistence type="predicted"/>
<dbReference type="RefSeq" id="XP_052943527.1">
    <property type="nucleotide sequence ID" value="XM_053087575.1"/>
</dbReference>
<feature type="region of interest" description="Disordered" evidence="1">
    <location>
        <begin position="1"/>
        <end position="47"/>
    </location>
</feature>
<sequence>MPPRKRSKDDGGRAKKVQRAYTQAPILSSVSSTTLPPQPEPSTPLDITPHPGILQQVLLECSPSTLATFLRCSKHLFQLAAPVLYRNIDVPYVKFAGMIGAGYASKQGSTAGMLGRGYSPLLKEAWKYTKYLHLRDIDPKLELPIIPRHALPNLSTIIIHASLHSTWASTAAVPPRLLSVHPPDLVIRLPDKGFQNPGRFGFGLYIPAASVERTTVLLPFSWDHPQAPAVEQSTWKPTKMTVTIVLLPRTSEAEAIVPPSPRSLPGNFWSRVIRSSITHPIRFVGAEYYGVYPEGRPTWGGSRKVISFARFTDWLDEQEHGAIFSQEEEVALREADVDLLASLEVTTCLYDTDRLRRRVLLRKDEIPHEHRTGRDRLEGIHQRIPEQGGDGVGLSKTTFLGFENKERRGPPVRCLLLLLFSTSGGYLLHPAILDTSATMAPNCMPEPSQSAFLSHPHLTDGTGRPRGPSLIDVLAHPYVKLVIINDLPHATRHALSLTSKKLHEAVNPFVYRHVRVTHRQFVNMVAVGTDSTKEKWVSGFSPALELALDCIKSLRITDYDSTSALPALPESRYEGVETLVIHATDAWVHWPDHIFPPALFPNANLFFHLPEEGQNSENEPLALARLIKHQLSATTNQATLLIPCTTAVTFTGWSPAGPTDTGLAAAKALTVIFLPSELPRPDTHSGWAKQFLNRYSLLTYHITKSTTAPLIIYGAEYYRETSDGRAWLGTQRRICSGRAGTGSRL</sequence>